<dbReference type="SUPFAM" id="SSF51735">
    <property type="entry name" value="NAD(P)-binding Rossmann-fold domains"/>
    <property type="match status" value="1"/>
</dbReference>
<dbReference type="Gene3D" id="3.40.50.720">
    <property type="entry name" value="NAD(P)-binding Rossmann-like Domain"/>
    <property type="match status" value="1"/>
</dbReference>
<evidence type="ECO:0000256" key="6">
    <source>
        <dbReference type="ARBA" id="ARBA00023136"/>
    </source>
</evidence>
<feature type="transmembrane region" description="Helical" evidence="7">
    <location>
        <begin position="93"/>
        <end position="114"/>
    </location>
</feature>
<feature type="transmembrane region" description="Helical" evidence="7">
    <location>
        <begin position="6"/>
        <end position="26"/>
    </location>
</feature>
<dbReference type="PANTHER" id="PTHR42751">
    <property type="entry name" value="SODIUM/HYDROGEN EXCHANGER FAMILY/TRKA DOMAIN PROTEIN"/>
    <property type="match status" value="1"/>
</dbReference>
<gene>
    <name evidence="9" type="primary">ybaL_1</name>
    <name evidence="9" type="ORF">V22_05880</name>
</gene>
<keyword evidence="5 7" id="KW-1133">Transmembrane helix</keyword>
<feature type="transmembrane region" description="Helical" evidence="7">
    <location>
        <begin position="301"/>
        <end position="320"/>
    </location>
</feature>
<dbReference type="GO" id="GO:1902600">
    <property type="term" value="P:proton transmembrane transport"/>
    <property type="evidence" value="ECO:0007669"/>
    <property type="project" value="InterPro"/>
</dbReference>
<comment type="similarity">
    <text evidence="2">Belongs to the monovalent cation:proton antiporter 2 (CPA2) transporter (TC 2.A.37) family.</text>
</comment>
<evidence type="ECO:0000313" key="9">
    <source>
        <dbReference type="EMBL" id="QDT63367.1"/>
    </source>
</evidence>
<comment type="subcellular location">
    <subcellularLocation>
        <location evidence="1">Membrane</location>
        <topology evidence="1">Multi-pass membrane protein</topology>
    </subcellularLocation>
</comment>
<dbReference type="PROSITE" id="PS51201">
    <property type="entry name" value="RCK_N"/>
    <property type="match status" value="1"/>
</dbReference>
<dbReference type="GO" id="GO:0006813">
    <property type="term" value="P:potassium ion transport"/>
    <property type="evidence" value="ECO:0007669"/>
    <property type="project" value="InterPro"/>
</dbReference>
<feature type="transmembrane region" description="Helical" evidence="7">
    <location>
        <begin position="277"/>
        <end position="295"/>
    </location>
</feature>
<evidence type="ECO:0000256" key="4">
    <source>
        <dbReference type="ARBA" id="ARBA00022692"/>
    </source>
</evidence>
<dbReference type="Pfam" id="PF00999">
    <property type="entry name" value="Na_H_Exchanger"/>
    <property type="match status" value="1"/>
</dbReference>
<dbReference type="OrthoDB" id="9793589at2"/>
<protein>
    <submittedName>
        <fullName evidence="9">Inner membrane protein YbaL</fullName>
    </submittedName>
</protein>
<dbReference type="InterPro" id="IPR006153">
    <property type="entry name" value="Cation/H_exchanger_TM"/>
</dbReference>
<evidence type="ECO:0000256" key="3">
    <source>
        <dbReference type="ARBA" id="ARBA00022448"/>
    </source>
</evidence>
<feature type="transmembrane region" description="Helical" evidence="7">
    <location>
        <begin position="186"/>
        <end position="203"/>
    </location>
</feature>
<dbReference type="GO" id="GO:0015297">
    <property type="term" value="F:antiporter activity"/>
    <property type="evidence" value="ECO:0007669"/>
    <property type="project" value="InterPro"/>
</dbReference>
<proteinExistence type="inferred from homology"/>
<keyword evidence="10" id="KW-1185">Reference proteome</keyword>
<evidence type="ECO:0000256" key="7">
    <source>
        <dbReference type="SAM" id="Phobius"/>
    </source>
</evidence>
<feature type="transmembrane region" description="Helical" evidence="7">
    <location>
        <begin position="152"/>
        <end position="174"/>
    </location>
</feature>
<keyword evidence="3" id="KW-0813">Transport</keyword>
<feature type="transmembrane region" description="Helical" evidence="7">
    <location>
        <begin position="238"/>
        <end position="256"/>
    </location>
</feature>
<evidence type="ECO:0000259" key="8">
    <source>
        <dbReference type="PROSITE" id="PS51201"/>
    </source>
</evidence>
<keyword evidence="4 7" id="KW-0812">Transmembrane</keyword>
<evidence type="ECO:0000313" key="10">
    <source>
        <dbReference type="Proteomes" id="UP000319976"/>
    </source>
</evidence>
<feature type="transmembrane region" description="Helical" evidence="7">
    <location>
        <begin position="120"/>
        <end position="140"/>
    </location>
</feature>
<sequence>MGETDLSILTLNLLTILTAGFVAGAVSRWLNISMLIGYMVIGAIIGAGGLGLVVQPGHELEYLARFGALLLLFSVGIEFSLEELMRMGRFLSVGGSVQMLTVAAPLTVGCLAFGVGWQVAILIGAAVALSSTVLVFKALAELGQMSTPHGRRAVGILLFQDIALVPLMLLVPLLTGSDEGPSLSSVIQLGITSVIFVVAVLAMREIIRRWMVDQLSWFRSVELIVLFTVVILGGTCWASAALGLPPAIGALAAGLMMSGNRLSKQIDTVILPFRESFAAVFFVTLGTLLDVRIFLSEPGFLTAGLVGTIVLKGAAAALALRLTGLKWLPATGMGLGLAQMGEFSFLLIAEGLAEGVISAESYNRVLFIAMGTLIATPPLIKLGMRWCDVDHHEEAFPESVTAEPIKEATIMGAGPIGRQVASRLELMGVESHIIDLSPINLHALAQLGFHTVAGDARNDRILKMARVPECTLVVVAVPDDEIAKQVVHAVRQLNADAAILVRCRYQATVPALKKLGAEQVVSEEVEASDRLAELCRLLIESTGTAQ</sequence>
<dbReference type="Gene3D" id="1.20.1530.20">
    <property type="match status" value="1"/>
</dbReference>
<accession>A0A517T4R0</accession>
<dbReference type="PANTHER" id="PTHR42751:SF3">
    <property type="entry name" value="SODIUM_GLUTAMATE SYMPORTER"/>
    <property type="match status" value="1"/>
</dbReference>
<evidence type="ECO:0000256" key="2">
    <source>
        <dbReference type="ARBA" id="ARBA00005551"/>
    </source>
</evidence>
<evidence type="ECO:0000256" key="1">
    <source>
        <dbReference type="ARBA" id="ARBA00004141"/>
    </source>
</evidence>
<dbReference type="GO" id="GO:0016020">
    <property type="term" value="C:membrane"/>
    <property type="evidence" value="ECO:0007669"/>
    <property type="project" value="UniProtKB-SubCell"/>
</dbReference>
<name>A0A517T4R0_9PLAN</name>
<dbReference type="Pfam" id="PF02254">
    <property type="entry name" value="TrkA_N"/>
    <property type="match status" value="1"/>
</dbReference>
<dbReference type="EMBL" id="CP036316">
    <property type="protein sequence ID" value="QDT63367.1"/>
    <property type="molecule type" value="Genomic_DNA"/>
</dbReference>
<keyword evidence="6 7" id="KW-0472">Membrane</keyword>
<dbReference type="AlphaFoldDB" id="A0A517T4R0"/>
<dbReference type="InterPro" id="IPR038770">
    <property type="entry name" value="Na+/solute_symporter_sf"/>
</dbReference>
<dbReference type="InterPro" id="IPR003148">
    <property type="entry name" value="RCK_N"/>
</dbReference>
<feature type="domain" description="RCK N-terminal" evidence="8">
    <location>
        <begin position="405"/>
        <end position="522"/>
    </location>
</feature>
<feature type="transmembrane region" description="Helical" evidence="7">
    <location>
        <begin position="35"/>
        <end position="56"/>
    </location>
</feature>
<dbReference type="KEGG" id="chya:V22_05880"/>
<dbReference type="InterPro" id="IPR036291">
    <property type="entry name" value="NAD(P)-bd_dom_sf"/>
</dbReference>
<feature type="transmembrane region" description="Helical" evidence="7">
    <location>
        <begin position="62"/>
        <end position="81"/>
    </location>
</feature>
<dbReference type="RefSeq" id="WP_145259642.1">
    <property type="nucleotide sequence ID" value="NZ_CP036316.1"/>
</dbReference>
<evidence type="ECO:0000256" key="5">
    <source>
        <dbReference type="ARBA" id="ARBA00022989"/>
    </source>
</evidence>
<organism evidence="9 10">
    <name type="scientific">Calycomorphotria hydatis</name>
    <dbReference type="NCBI Taxonomy" id="2528027"/>
    <lineage>
        <taxon>Bacteria</taxon>
        <taxon>Pseudomonadati</taxon>
        <taxon>Planctomycetota</taxon>
        <taxon>Planctomycetia</taxon>
        <taxon>Planctomycetales</taxon>
        <taxon>Planctomycetaceae</taxon>
        <taxon>Calycomorphotria</taxon>
    </lineage>
</organism>
<reference evidence="9 10" key="1">
    <citation type="submission" date="2019-02" db="EMBL/GenBank/DDBJ databases">
        <title>Deep-cultivation of Planctomycetes and their phenomic and genomic characterization uncovers novel biology.</title>
        <authorList>
            <person name="Wiegand S."/>
            <person name="Jogler M."/>
            <person name="Boedeker C."/>
            <person name="Pinto D."/>
            <person name="Vollmers J."/>
            <person name="Rivas-Marin E."/>
            <person name="Kohn T."/>
            <person name="Peeters S.H."/>
            <person name="Heuer A."/>
            <person name="Rast P."/>
            <person name="Oberbeckmann S."/>
            <person name="Bunk B."/>
            <person name="Jeske O."/>
            <person name="Meyerdierks A."/>
            <person name="Storesund J.E."/>
            <person name="Kallscheuer N."/>
            <person name="Luecker S."/>
            <person name="Lage O.M."/>
            <person name="Pohl T."/>
            <person name="Merkel B.J."/>
            <person name="Hornburger P."/>
            <person name="Mueller R.-W."/>
            <person name="Bruemmer F."/>
            <person name="Labrenz M."/>
            <person name="Spormann A.M."/>
            <person name="Op den Camp H."/>
            <person name="Overmann J."/>
            <person name="Amann R."/>
            <person name="Jetten M.S.M."/>
            <person name="Mascher T."/>
            <person name="Medema M.H."/>
            <person name="Devos D.P."/>
            <person name="Kaster A.-K."/>
            <person name="Ovreas L."/>
            <person name="Rohde M."/>
            <person name="Galperin M.Y."/>
            <person name="Jogler C."/>
        </authorList>
    </citation>
    <scope>NUCLEOTIDE SEQUENCE [LARGE SCALE GENOMIC DNA]</scope>
    <source>
        <strain evidence="9 10">V22</strain>
    </source>
</reference>
<dbReference type="Proteomes" id="UP000319976">
    <property type="component" value="Chromosome"/>
</dbReference>